<organism evidence="1 2">
    <name type="scientific">Rhodanobacter terrae</name>
    <dbReference type="NCBI Taxonomy" id="418647"/>
    <lineage>
        <taxon>Bacteria</taxon>
        <taxon>Pseudomonadati</taxon>
        <taxon>Pseudomonadota</taxon>
        <taxon>Gammaproteobacteria</taxon>
        <taxon>Lysobacterales</taxon>
        <taxon>Rhodanobacteraceae</taxon>
        <taxon>Rhodanobacter</taxon>
    </lineage>
</organism>
<accession>A0ABW0STF6</accession>
<dbReference type="EMBL" id="JBHSNG010000002">
    <property type="protein sequence ID" value="MFC5579868.1"/>
    <property type="molecule type" value="Genomic_DNA"/>
</dbReference>
<evidence type="ECO:0000313" key="2">
    <source>
        <dbReference type="Proteomes" id="UP001596111"/>
    </source>
</evidence>
<proteinExistence type="predicted"/>
<reference evidence="2" key="1">
    <citation type="journal article" date="2019" name="Int. J. Syst. Evol. Microbiol.">
        <title>The Global Catalogue of Microorganisms (GCM) 10K type strain sequencing project: providing services to taxonomists for standard genome sequencing and annotation.</title>
        <authorList>
            <consortium name="The Broad Institute Genomics Platform"/>
            <consortium name="The Broad Institute Genome Sequencing Center for Infectious Disease"/>
            <person name="Wu L."/>
            <person name="Ma J."/>
        </authorList>
    </citation>
    <scope>NUCLEOTIDE SEQUENCE [LARGE SCALE GENOMIC DNA]</scope>
    <source>
        <strain evidence="2">CGMCC 1.13587</strain>
    </source>
</reference>
<evidence type="ECO:0000313" key="1">
    <source>
        <dbReference type="EMBL" id="MFC5579868.1"/>
    </source>
</evidence>
<dbReference type="RefSeq" id="WP_377323856.1">
    <property type="nucleotide sequence ID" value="NZ_JBHSNG010000002.1"/>
</dbReference>
<name>A0ABW0STF6_9GAMM</name>
<protein>
    <submittedName>
        <fullName evidence="1">Uncharacterized protein</fullName>
    </submittedName>
</protein>
<keyword evidence="2" id="KW-1185">Reference proteome</keyword>
<comment type="caution">
    <text evidence="1">The sequence shown here is derived from an EMBL/GenBank/DDBJ whole genome shotgun (WGS) entry which is preliminary data.</text>
</comment>
<dbReference type="Proteomes" id="UP001596111">
    <property type="component" value="Unassembled WGS sequence"/>
</dbReference>
<sequence>MGALMFGLFKRRKKRLMGRTLGIAAAGRMVTACALQLHFHDQESDEAIAAKRAAEISNWIFQGTLETQHASLFTPHEAATVAESWLLLNPDFQELAVQTARMEAVAHYGLDDGHVAEPPNVLVWFGKNHPEAPDLDSYTALVARQIQRLPGDVQASLRRWMSRPNS</sequence>
<gene>
    <name evidence="1" type="ORF">ACFPPB_01875</name>
</gene>